<feature type="active site" description="Tele-AMP-histidine intermediate" evidence="1">
    <location>
        <position position="96"/>
    </location>
</feature>
<evidence type="ECO:0000256" key="2">
    <source>
        <dbReference type="PIRSR" id="PIRSR601310-3"/>
    </source>
</evidence>
<dbReference type="Pfam" id="PF01230">
    <property type="entry name" value="HIT"/>
    <property type="match status" value="1"/>
</dbReference>
<feature type="domain" description="HIT" evidence="4">
    <location>
        <begin position="1"/>
        <end position="109"/>
    </location>
</feature>
<dbReference type="PROSITE" id="PS51084">
    <property type="entry name" value="HIT_2"/>
    <property type="match status" value="1"/>
</dbReference>
<accession>A0A3N6N0P0</accession>
<comment type="caution">
    <text evidence="5">The sequence shown here is derived from an EMBL/GenBank/DDBJ whole genome shotgun (WGS) entry which is preliminary data.</text>
</comment>
<reference evidence="5 6" key="1">
    <citation type="submission" date="2018-11" db="EMBL/GenBank/DDBJ databases">
        <title>Paraburkholderia sp. DHOA04, isolated from soil.</title>
        <authorList>
            <person name="Gao Z.-H."/>
            <person name="Qiu L.-H."/>
            <person name="Fu J.-C."/>
        </authorList>
    </citation>
    <scope>NUCLEOTIDE SEQUENCE [LARGE SCALE GENOMIC DNA]</scope>
    <source>
        <strain evidence="5 6">DHOA04</strain>
    </source>
</reference>
<evidence type="ECO:0000256" key="3">
    <source>
        <dbReference type="PROSITE-ProRule" id="PRU00464"/>
    </source>
</evidence>
<sequence length="116" mass="12816">MSACIFCDRANLDLLAENDLAFAIRDKYPVRRLHALILPKRHVGDTFDLTPAEQHAIFELGRQVRDAVMAEDPGVGGYNFGSNNAAVAGQKISHVHFHLIPRRANEEALPAAQADR</sequence>
<evidence type="ECO:0000313" key="5">
    <source>
        <dbReference type="EMBL" id="RQH09629.1"/>
    </source>
</evidence>
<evidence type="ECO:0000313" key="6">
    <source>
        <dbReference type="Proteomes" id="UP000272778"/>
    </source>
</evidence>
<dbReference type="AlphaFoldDB" id="A0A3N6N0P0"/>
<organism evidence="5 6">
    <name type="scientific">Paraburkholderia dinghuensis</name>
    <dbReference type="NCBI Taxonomy" id="2305225"/>
    <lineage>
        <taxon>Bacteria</taxon>
        <taxon>Pseudomonadati</taxon>
        <taxon>Pseudomonadota</taxon>
        <taxon>Betaproteobacteria</taxon>
        <taxon>Burkholderiales</taxon>
        <taxon>Burkholderiaceae</taxon>
        <taxon>Paraburkholderia</taxon>
    </lineage>
</organism>
<keyword evidence="6" id="KW-1185">Reference proteome</keyword>
<evidence type="ECO:0000256" key="1">
    <source>
        <dbReference type="PIRSR" id="PIRSR601310-1"/>
    </source>
</evidence>
<dbReference type="PANTHER" id="PTHR46648">
    <property type="entry name" value="HIT FAMILY PROTEIN 1"/>
    <property type="match status" value="1"/>
</dbReference>
<dbReference type="Gene3D" id="3.30.428.10">
    <property type="entry name" value="HIT-like"/>
    <property type="match status" value="1"/>
</dbReference>
<feature type="short sequence motif" description="Histidine triad motif" evidence="2 3">
    <location>
        <begin position="94"/>
        <end position="98"/>
    </location>
</feature>
<dbReference type="GO" id="GO:0009117">
    <property type="term" value="P:nucleotide metabolic process"/>
    <property type="evidence" value="ECO:0007669"/>
    <property type="project" value="TreeGrafter"/>
</dbReference>
<dbReference type="PROSITE" id="PS00892">
    <property type="entry name" value="HIT_1"/>
    <property type="match status" value="1"/>
</dbReference>
<dbReference type="InterPro" id="IPR019808">
    <property type="entry name" value="Histidine_triad_CS"/>
</dbReference>
<dbReference type="SUPFAM" id="SSF54197">
    <property type="entry name" value="HIT-like"/>
    <property type="match status" value="1"/>
</dbReference>
<name>A0A3N6N0P0_9BURK</name>
<dbReference type="InterPro" id="IPR036265">
    <property type="entry name" value="HIT-like_sf"/>
</dbReference>
<dbReference type="Proteomes" id="UP000272778">
    <property type="component" value="Unassembled WGS sequence"/>
</dbReference>
<protein>
    <submittedName>
        <fullName evidence="5">HIT domain-containing protein</fullName>
    </submittedName>
</protein>
<gene>
    <name evidence="5" type="ORF">D1Y85_00240</name>
</gene>
<proteinExistence type="predicted"/>
<dbReference type="GO" id="GO:0003824">
    <property type="term" value="F:catalytic activity"/>
    <property type="evidence" value="ECO:0007669"/>
    <property type="project" value="InterPro"/>
</dbReference>
<dbReference type="RefSeq" id="WP_124149034.1">
    <property type="nucleotide sequence ID" value="NZ_RQIS01000001.1"/>
</dbReference>
<dbReference type="InterPro" id="IPR001310">
    <property type="entry name" value="Histidine_triad_HIT"/>
</dbReference>
<evidence type="ECO:0000259" key="4">
    <source>
        <dbReference type="PROSITE" id="PS51084"/>
    </source>
</evidence>
<dbReference type="PANTHER" id="PTHR46648:SF1">
    <property type="entry name" value="ADENOSINE 5'-MONOPHOSPHORAMIDASE HNT1"/>
    <property type="match status" value="1"/>
</dbReference>
<dbReference type="OrthoDB" id="9784774at2"/>
<dbReference type="EMBL" id="RQIS01000001">
    <property type="protein sequence ID" value="RQH09629.1"/>
    <property type="molecule type" value="Genomic_DNA"/>
</dbReference>
<dbReference type="InterPro" id="IPR011146">
    <property type="entry name" value="HIT-like"/>
</dbReference>